<sequence>RCLTSSWMRISWKTHVSTWLSILRRTGRQPTPPAVPHSTLCWAETSVPLPWPLTPRLPYLAC</sequence>
<dbReference type="Proteomes" id="UP001529510">
    <property type="component" value="Unassembled WGS sequence"/>
</dbReference>
<reference evidence="1 2" key="1">
    <citation type="submission" date="2024-05" db="EMBL/GenBank/DDBJ databases">
        <title>Genome sequencing and assembly of Indian major carp, Cirrhinus mrigala (Hamilton, 1822).</title>
        <authorList>
            <person name="Mohindra V."/>
            <person name="Chowdhury L.M."/>
            <person name="Lal K."/>
            <person name="Jena J.K."/>
        </authorList>
    </citation>
    <scope>NUCLEOTIDE SEQUENCE [LARGE SCALE GENOMIC DNA]</scope>
    <source>
        <strain evidence="1">CM1030</strain>
        <tissue evidence="1">Blood</tissue>
    </source>
</reference>
<name>A0ABD0QY59_CIRMR</name>
<feature type="non-terminal residue" evidence="1">
    <location>
        <position position="1"/>
    </location>
</feature>
<feature type="non-terminal residue" evidence="1">
    <location>
        <position position="62"/>
    </location>
</feature>
<accession>A0ABD0QY59</accession>
<evidence type="ECO:0000313" key="1">
    <source>
        <dbReference type="EMBL" id="KAL0190705.1"/>
    </source>
</evidence>
<organism evidence="1 2">
    <name type="scientific">Cirrhinus mrigala</name>
    <name type="common">Mrigala</name>
    <dbReference type="NCBI Taxonomy" id="683832"/>
    <lineage>
        <taxon>Eukaryota</taxon>
        <taxon>Metazoa</taxon>
        <taxon>Chordata</taxon>
        <taxon>Craniata</taxon>
        <taxon>Vertebrata</taxon>
        <taxon>Euteleostomi</taxon>
        <taxon>Actinopterygii</taxon>
        <taxon>Neopterygii</taxon>
        <taxon>Teleostei</taxon>
        <taxon>Ostariophysi</taxon>
        <taxon>Cypriniformes</taxon>
        <taxon>Cyprinidae</taxon>
        <taxon>Labeoninae</taxon>
        <taxon>Labeonini</taxon>
        <taxon>Cirrhinus</taxon>
    </lineage>
</organism>
<proteinExistence type="predicted"/>
<evidence type="ECO:0000313" key="2">
    <source>
        <dbReference type="Proteomes" id="UP001529510"/>
    </source>
</evidence>
<comment type="caution">
    <text evidence="1">The sequence shown here is derived from an EMBL/GenBank/DDBJ whole genome shotgun (WGS) entry which is preliminary data.</text>
</comment>
<dbReference type="EMBL" id="JAMKFB020000006">
    <property type="protein sequence ID" value="KAL0190705.1"/>
    <property type="molecule type" value="Genomic_DNA"/>
</dbReference>
<dbReference type="AlphaFoldDB" id="A0ABD0QY59"/>
<keyword evidence="2" id="KW-1185">Reference proteome</keyword>
<gene>
    <name evidence="1" type="ORF">M9458_013403</name>
</gene>
<protein>
    <submittedName>
        <fullName evidence="1">Uncharacterized protein</fullName>
    </submittedName>
</protein>